<evidence type="ECO:0000256" key="3">
    <source>
        <dbReference type="PIRSR" id="PIRSR600888-1"/>
    </source>
</evidence>
<reference evidence="6" key="2">
    <citation type="submission" date="2024-07" db="EMBL/GenBank/DDBJ databases">
        <title>Streptomyces haneummycinica sp. nov., a new antibiotic-producing actinobacterium isolated from marine sediment.</title>
        <authorList>
            <person name="Uemura M."/>
            <person name="Hamada M."/>
            <person name="Hirano S."/>
            <person name="Kobayashi K."/>
            <person name="Ohshiro T."/>
            <person name="Kobayashi T."/>
            <person name="Terahara T."/>
        </authorList>
    </citation>
    <scope>NUCLEOTIDE SEQUENCE</scope>
    <source>
        <strain evidence="6">KM77-8</strain>
    </source>
</reference>
<evidence type="ECO:0000313" key="6">
    <source>
        <dbReference type="EMBL" id="BFO18351.1"/>
    </source>
</evidence>
<proteinExistence type="inferred from homology"/>
<accession>A0AAT9HLZ9</accession>
<comment type="similarity">
    <text evidence="1">Belongs to the dTDP-4-dehydrorhamnose 3,5-epimerase family.</text>
</comment>
<keyword evidence="2" id="KW-0413">Isomerase</keyword>
<dbReference type="PANTHER" id="PTHR21047:SF2">
    <property type="entry name" value="THYMIDINE DIPHOSPHO-4-KETO-RHAMNOSE 3,5-EPIMERASE"/>
    <property type="match status" value="1"/>
</dbReference>
<evidence type="ECO:0000256" key="5">
    <source>
        <dbReference type="SAM" id="MobiDB-lite"/>
    </source>
</evidence>
<dbReference type="GO" id="GO:0000271">
    <property type="term" value="P:polysaccharide biosynthetic process"/>
    <property type="evidence" value="ECO:0007669"/>
    <property type="project" value="TreeGrafter"/>
</dbReference>
<dbReference type="InterPro" id="IPR014710">
    <property type="entry name" value="RmlC-like_jellyroll"/>
</dbReference>
<feature type="region of interest" description="Disordered" evidence="5">
    <location>
        <begin position="184"/>
        <end position="222"/>
    </location>
</feature>
<organism evidence="6">
    <name type="scientific">Streptomyces haneummycinicus</name>
    <dbReference type="NCBI Taxonomy" id="3074435"/>
    <lineage>
        <taxon>Bacteria</taxon>
        <taxon>Bacillati</taxon>
        <taxon>Actinomycetota</taxon>
        <taxon>Actinomycetes</taxon>
        <taxon>Kitasatosporales</taxon>
        <taxon>Streptomycetaceae</taxon>
        <taxon>Streptomyces</taxon>
    </lineage>
</organism>
<dbReference type="GO" id="GO:0019305">
    <property type="term" value="P:dTDP-rhamnose biosynthetic process"/>
    <property type="evidence" value="ECO:0007669"/>
    <property type="project" value="TreeGrafter"/>
</dbReference>
<dbReference type="GO" id="GO:0008830">
    <property type="term" value="F:dTDP-4-dehydrorhamnose 3,5-epimerase activity"/>
    <property type="evidence" value="ECO:0007669"/>
    <property type="project" value="InterPro"/>
</dbReference>
<name>A0AAT9HLZ9_9ACTN</name>
<dbReference type="CDD" id="cd00438">
    <property type="entry name" value="cupin_RmlC"/>
    <property type="match status" value="1"/>
</dbReference>
<dbReference type="Gene3D" id="2.60.120.10">
    <property type="entry name" value="Jelly Rolls"/>
    <property type="match status" value="1"/>
</dbReference>
<feature type="compositionally biased region" description="Basic and acidic residues" evidence="5">
    <location>
        <begin position="207"/>
        <end position="222"/>
    </location>
</feature>
<feature type="site" description="Participates in a stacking interaction with the thymidine ring of dTDP-4-oxo-6-deoxyglucose" evidence="4">
    <location>
        <position position="136"/>
    </location>
</feature>
<protein>
    <submittedName>
        <fullName evidence="6">dTDP-4-dehydrorhamnose 3,5-epimerase</fullName>
    </submittedName>
</protein>
<dbReference type="EMBL" id="AP035768">
    <property type="protein sequence ID" value="BFO18351.1"/>
    <property type="molecule type" value="Genomic_DNA"/>
</dbReference>
<dbReference type="PANTHER" id="PTHR21047">
    <property type="entry name" value="DTDP-6-DEOXY-D-GLUCOSE-3,5 EPIMERASE"/>
    <property type="match status" value="1"/>
</dbReference>
<dbReference type="InterPro" id="IPR011051">
    <property type="entry name" value="RmlC_Cupin_sf"/>
</dbReference>
<evidence type="ECO:0000256" key="2">
    <source>
        <dbReference type="ARBA" id="ARBA00023235"/>
    </source>
</evidence>
<sequence length="222" mass="24335">MRRLAIEGAWAIDLRPHHDERGTFVEWFAHDEVSAVLGAPMPVALAGVSISRKGVVRGVHFVETPPGQVRYVTCVAGEVRDFVVDVREGSPTFGRWDSVLLGPDHWRAVHLAEGLGHAFTALTDRATVLYLCSAPYRPERERTVHPFDPELALPWPAGTERSLSARDRQAPTLALAQRRGLLPAWSAGEARTGASVRDGPPPMPVPTDHRTAPLTDPTRRPS</sequence>
<dbReference type="AlphaFoldDB" id="A0AAT9HLZ9"/>
<dbReference type="InterPro" id="IPR000888">
    <property type="entry name" value="RmlC-like"/>
</dbReference>
<reference evidence="6" key="1">
    <citation type="submission" date="2024-06" db="EMBL/GenBank/DDBJ databases">
        <authorList>
            <consortium name="consrtm"/>
            <person name="Uemura M."/>
            <person name="Terahara T."/>
        </authorList>
    </citation>
    <scope>NUCLEOTIDE SEQUENCE</scope>
    <source>
        <strain evidence="6">KM77-8</strain>
    </source>
</reference>
<gene>
    <name evidence="6" type="ORF">SHKM778_47390</name>
</gene>
<dbReference type="Pfam" id="PF00908">
    <property type="entry name" value="dTDP_sugar_isom"/>
    <property type="match status" value="1"/>
</dbReference>
<dbReference type="GO" id="GO:0005829">
    <property type="term" value="C:cytosol"/>
    <property type="evidence" value="ECO:0007669"/>
    <property type="project" value="TreeGrafter"/>
</dbReference>
<feature type="active site" description="Proton acceptor" evidence="3">
    <location>
        <position position="60"/>
    </location>
</feature>
<dbReference type="SUPFAM" id="SSF51182">
    <property type="entry name" value="RmlC-like cupins"/>
    <property type="match status" value="1"/>
</dbReference>
<evidence type="ECO:0000256" key="1">
    <source>
        <dbReference type="ARBA" id="ARBA00010154"/>
    </source>
</evidence>
<feature type="active site" description="Proton donor" evidence="3">
    <location>
        <position position="130"/>
    </location>
</feature>
<evidence type="ECO:0000256" key="4">
    <source>
        <dbReference type="PIRSR" id="PIRSR600888-3"/>
    </source>
</evidence>